<evidence type="ECO:0000313" key="2">
    <source>
        <dbReference type="Proteomes" id="UP000034894"/>
    </source>
</evidence>
<accession>A0A0G1DJK0</accession>
<dbReference type="AlphaFoldDB" id="A0A0G1DJK0"/>
<evidence type="ECO:0008006" key="3">
    <source>
        <dbReference type="Google" id="ProtNLM"/>
    </source>
</evidence>
<comment type="caution">
    <text evidence="1">The sequence shown here is derived from an EMBL/GenBank/DDBJ whole genome shotgun (WGS) entry which is preliminary data.</text>
</comment>
<dbReference type="Proteomes" id="UP000034894">
    <property type="component" value="Unassembled WGS sequence"/>
</dbReference>
<gene>
    <name evidence="1" type="ORF">UV73_C0005G0019</name>
</gene>
<sequence>MKDKTFLALSSLFFLLFFVLVGSVALNQPINSILKAKNIVPSPLKSFGVVFPQVAKISNITTGETGMKVKISVYIRGVDGSILPRRTVQLSSERPLSIEPADTVETNEIGQAEFLVSSSQVGRVKVTAIEMATNTEIINIPTIEFIR</sequence>
<evidence type="ECO:0000313" key="1">
    <source>
        <dbReference type="EMBL" id="KKS97742.1"/>
    </source>
</evidence>
<name>A0A0G1DJK0_9BACT</name>
<dbReference type="STRING" id="1618443.UV73_C0005G0019"/>
<dbReference type="InterPro" id="IPR013783">
    <property type="entry name" value="Ig-like_fold"/>
</dbReference>
<dbReference type="Gene3D" id="2.60.40.10">
    <property type="entry name" value="Immunoglobulins"/>
    <property type="match status" value="1"/>
</dbReference>
<proteinExistence type="predicted"/>
<dbReference type="EMBL" id="LCFP01000005">
    <property type="protein sequence ID" value="KKS97742.1"/>
    <property type="molecule type" value="Genomic_DNA"/>
</dbReference>
<organism evidence="1 2">
    <name type="scientific">Candidatus Gottesmanbacteria bacterium GW2011_GWA2_43_14</name>
    <dbReference type="NCBI Taxonomy" id="1618443"/>
    <lineage>
        <taxon>Bacteria</taxon>
        <taxon>Candidatus Gottesmaniibacteriota</taxon>
    </lineage>
</organism>
<protein>
    <recommendedName>
        <fullName evidence="3">Big-1 domain-containing protein</fullName>
    </recommendedName>
</protein>
<reference evidence="1 2" key="1">
    <citation type="journal article" date="2015" name="Nature">
        <title>rRNA introns, odd ribosomes, and small enigmatic genomes across a large radiation of phyla.</title>
        <authorList>
            <person name="Brown C.T."/>
            <person name="Hug L.A."/>
            <person name="Thomas B.C."/>
            <person name="Sharon I."/>
            <person name="Castelle C.J."/>
            <person name="Singh A."/>
            <person name="Wilkins M.J."/>
            <person name="Williams K.H."/>
            <person name="Banfield J.F."/>
        </authorList>
    </citation>
    <scope>NUCLEOTIDE SEQUENCE [LARGE SCALE GENOMIC DNA]</scope>
</reference>